<evidence type="ECO:0000313" key="3">
    <source>
        <dbReference type="Proteomes" id="UP000558488"/>
    </source>
</evidence>
<keyword evidence="1" id="KW-0812">Transmembrane</keyword>
<sequence>MSVFFFIIVWGLYFSSVFVCRKLSLHSVCCVVFVKGGVISLPPKWDRIGKLGERGLKRAILSSEKSQVISAGVKVESLRGSDFIQKRALLWAPSCLLFVMLAGLGAPAPKRLRGKLDVSFAFTCLKSVFPGELQI</sequence>
<protein>
    <submittedName>
        <fullName evidence="2">Uncharacterized protein</fullName>
    </submittedName>
</protein>
<keyword evidence="1" id="KW-1133">Transmembrane helix</keyword>
<reference evidence="2 3" key="1">
    <citation type="journal article" date="2020" name="Nature">
        <title>Six reference-quality genomes reveal evolution of bat adaptations.</title>
        <authorList>
            <person name="Jebb D."/>
            <person name="Huang Z."/>
            <person name="Pippel M."/>
            <person name="Hughes G.M."/>
            <person name="Lavrichenko K."/>
            <person name="Devanna P."/>
            <person name="Winkler S."/>
            <person name="Jermiin L.S."/>
            <person name="Skirmuntt E.C."/>
            <person name="Katzourakis A."/>
            <person name="Burkitt-Gray L."/>
            <person name="Ray D.A."/>
            <person name="Sullivan K.A.M."/>
            <person name="Roscito J.G."/>
            <person name="Kirilenko B.M."/>
            <person name="Davalos L.M."/>
            <person name="Corthals A.P."/>
            <person name="Power M.L."/>
            <person name="Jones G."/>
            <person name="Ransome R.D."/>
            <person name="Dechmann D.K.N."/>
            <person name="Locatelli A.G."/>
            <person name="Puechmaille S.J."/>
            <person name="Fedrigo O."/>
            <person name="Jarvis E.D."/>
            <person name="Hiller M."/>
            <person name="Vernes S.C."/>
            <person name="Myers E.W."/>
            <person name="Teeling E.C."/>
        </authorList>
    </citation>
    <scope>NUCLEOTIDE SEQUENCE [LARGE SCALE GENOMIC DNA]</scope>
    <source>
        <strain evidence="2">MPipKuh1</strain>
        <tissue evidence="2">Flight muscle</tissue>
    </source>
</reference>
<dbReference type="Proteomes" id="UP000558488">
    <property type="component" value="Unassembled WGS sequence"/>
</dbReference>
<accession>A0A7J7WD90</accession>
<name>A0A7J7WD90_PIPKU</name>
<keyword evidence="1" id="KW-0472">Membrane</keyword>
<organism evidence="2 3">
    <name type="scientific">Pipistrellus kuhlii</name>
    <name type="common">Kuhl's pipistrelle</name>
    <dbReference type="NCBI Taxonomy" id="59472"/>
    <lineage>
        <taxon>Eukaryota</taxon>
        <taxon>Metazoa</taxon>
        <taxon>Chordata</taxon>
        <taxon>Craniata</taxon>
        <taxon>Vertebrata</taxon>
        <taxon>Euteleostomi</taxon>
        <taxon>Mammalia</taxon>
        <taxon>Eutheria</taxon>
        <taxon>Laurasiatheria</taxon>
        <taxon>Chiroptera</taxon>
        <taxon>Yangochiroptera</taxon>
        <taxon>Vespertilionidae</taxon>
        <taxon>Pipistrellus</taxon>
    </lineage>
</organism>
<evidence type="ECO:0000256" key="1">
    <source>
        <dbReference type="SAM" id="Phobius"/>
    </source>
</evidence>
<comment type="caution">
    <text evidence="2">The sequence shown here is derived from an EMBL/GenBank/DDBJ whole genome shotgun (WGS) entry which is preliminary data.</text>
</comment>
<feature type="transmembrane region" description="Helical" evidence="1">
    <location>
        <begin position="88"/>
        <end position="106"/>
    </location>
</feature>
<proteinExistence type="predicted"/>
<keyword evidence="3" id="KW-1185">Reference proteome</keyword>
<gene>
    <name evidence="2" type="ORF">mPipKuh1_008077</name>
</gene>
<dbReference type="EMBL" id="JACAGB010000011">
    <property type="protein sequence ID" value="KAF6335394.1"/>
    <property type="molecule type" value="Genomic_DNA"/>
</dbReference>
<evidence type="ECO:0000313" key="2">
    <source>
        <dbReference type="EMBL" id="KAF6335394.1"/>
    </source>
</evidence>
<dbReference type="AlphaFoldDB" id="A0A7J7WD90"/>